<gene>
    <name evidence="1" type="ORF">CV83915_01954</name>
</gene>
<dbReference type="EMBL" id="CP024978">
    <property type="protein sequence ID" value="ATZ32293.1"/>
    <property type="molecule type" value="Genomic_DNA"/>
</dbReference>
<dbReference type="Proteomes" id="UP000236551">
    <property type="component" value="Chromosome"/>
</dbReference>
<sequence length="43" mass="5248">MLRWFVDFFNAYDQYHLRGMLRNPLTTELFAALMHNNASLWQD</sequence>
<dbReference type="AlphaFoldDB" id="A0A066SY31"/>
<protein>
    <submittedName>
        <fullName evidence="1">Uncharacterized protein</fullName>
    </submittedName>
</protein>
<organism evidence="1 2">
    <name type="scientific">Escherichia coli</name>
    <dbReference type="NCBI Taxonomy" id="562"/>
    <lineage>
        <taxon>Bacteria</taxon>
        <taxon>Pseudomonadati</taxon>
        <taxon>Pseudomonadota</taxon>
        <taxon>Gammaproteobacteria</taxon>
        <taxon>Enterobacterales</taxon>
        <taxon>Enterobacteriaceae</taxon>
        <taxon>Escherichia</taxon>
    </lineage>
</organism>
<proteinExistence type="predicted"/>
<accession>A0A066SY31</accession>
<reference evidence="1 2" key="1">
    <citation type="submission" date="2017-11" db="EMBL/GenBank/DDBJ databases">
        <title>Escherichia coli CV839-15 Genome sequencing and assembly.</title>
        <authorList>
            <person name="Li Z."/>
            <person name="Song N."/>
            <person name="Li W."/>
            <person name="Philip H.R."/>
            <person name="Bu Z."/>
            <person name="Siguo L."/>
        </authorList>
    </citation>
    <scope>NUCLEOTIDE SEQUENCE [LARGE SCALE GENOMIC DNA]</scope>
    <source>
        <strain evidence="1 2">CV839-15</strain>
    </source>
</reference>
<evidence type="ECO:0000313" key="2">
    <source>
        <dbReference type="Proteomes" id="UP000236551"/>
    </source>
</evidence>
<name>A0A066SY31_ECOLX</name>
<dbReference type="RefSeq" id="WP_000946963.1">
    <property type="nucleotide sequence ID" value="NZ_CP034589.1"/>
</dbReference>
<evidence type="ECO:0000313" key="1">
    <source>
        <dbReference type="EMBL" id="ATZ32293.1"/>
    </source>
</evidence>